<feature type="domain" description="Sulfatase N-terminal" evidence="9">
    <location>
        <begin position="243"/>
        <end position="530"/>
    </location>
</feature>
<dbReference type="InterPro" id="IPR000917">
    <property type="entry name" value="Sulfatase_N"/>
</dbReference>
<feature type="transmembrane region" description="Helical" evidence="8">
    <location>
        <begin position="159"/>
        <end position="178"/>
    </location>
</feature>
<evidence type="ECO:0000259" key="10">
    <source>
        <dbReference type="Pfam" id="PF08019"/>
    </source>
</evidence>
<feature type="transmembrane region" description="Helical" evidence="8">
    <location>
        <begin position="56"/>
        <end position="76"/>
    </location>
</feature>
<evidence type="ECO:0000256" key="8">
    <source>
        <dbReference type="SAM" id="Phobius"/>
    </source>
</evidence>
<evidence type="ECO:0000259" key="9">
    <source>
        <dbReference type="Pfam" id="PF00884"/>
    </source>
</evidence>
<dbReference type="InterPro" id="IPR040423">
    <property type="entry name" value="PEA_transferase"/>
</dbReference>
<gene>
    <name evidence="11" type="primary">eptA</name>
    <name evidence="11" type="ORF">SULPSESMR1_00523</name>
</gene>
<dbReference type="AlphaFoldDB" id="A0A221JXN2"/>
<dbReference type="CDD" id="cd16017">
    <property type="entry name" value="LptA"/>
    <property type="match status" value="1"/>
</dbReference>
<protein>
    <submittedName>
        <fullName evidence="11">Phosphoethanolamine transferase EptA</fullName>
        <ecNumber evidence="11">2.7.-.-</ecNumber>
    </submittedName>
</protein>
<dbReference type="GO" id="GO:0005886">
    <property type="term" value="C:plasma membrane"/>
    <property type="evidence" value="ECO:0007669"/>
    <property type="project" value="UniProtKB-SubCell"/>
</dbReference>
<feature type="transmembrane region" description="Helical" evidence="8">
    <location>
        <begin position="83"/>
        <end position="105"/>
    </location>
</feature>
<dbReference type="SUPFAM" id="SSF53649">
    <property type="entry name" value="Alkaline phosphatase-like"/>
    <property type="match status" value="1"/>
</dbReference>
<dbReference type="STRING" id="1402135.SAMN05444149_103631"/>
<dbReference type="EC" id="2.7.-.-" evidence="11"/>
<feature type="transmembrane region" description="Helical" evidence="8">
    <location>
        <begin position="20"/>
        <end position="44"/>
    </location>
</feature>
<dbReference type="PANTHER" id="PTHR30443:SF0">
    <property type="entry name" value="PHOSPHOETHANOLAMINE TRANSFERASE EPTA"/>
    <property type="match status" value="1"/>
</dbReference>
<keyword evidence="3" id="KW-0997">Cell inner membrane</keyword>
<dbReference type="EMBL" id="CP022415">
    <property type="protein sequence ID" value="ASM71357.1"/>
    <property type="molecule type" value="Genomic_DNA"/>
</dbReference>
<proteinExistence type="predicted"/>
<dbReference type="Proteomes" id="UP000199754">
    <property type="component" value="Chromosome"/>
</dbReference>
<dbReference type="PANTHER" id="PTHR30443">
    <property type="entry name" value="INNER MEMBRANE PROTEIN"/>
    <property type="match status" value="1"/>
</dbReference>
<dbReference type="GO" id="GO:0016776">
    <property type="term" value="F:phosphotransferase activity, phosphate group as acceptor"/>
    <property type="evidence" value="ECO:0007669"/>
    <property type="project" value="TreeGrafter"/>
</dbReference>
<name>A0A221JXN2_9RHOB</name>
<dbReference type="InterPro" id="IPR058130">
    <property type="entry name" value="PEA_transf_C"/>
</dbReference>
<keyword evidence="7 8" id="KW-0472">Membrane</keyword>
<evidence type="ECO:0000256" key="5">
    <source>
        <dbReference type="ARBA" id="ARBA00022692"/>
    </source>
</evidence>
<dbReference type="NCBIfam" id="NF028537">
    <property type="entry name" value="P_eth_NH2_trans"/>
    <property type="match status" value="1"/>
</dbReference>
<feature type="transmembrane region" description="Helical" evidence="8">
    <location>
        <begin position="125"/>
        <end position="147"/>
    </location>
</feature>
<dbReference type="Pfam" id="PF00884">
    <property type="entry name" value="Sulfatase"/>
    <property type="match status" value="1"/>
</dbReference>
<feature type="domain" description="Phosphoethanolamine transferase N-terminal" evidence="10">
    <location>
        <begin position="64"/>
        <end position="211"/>
    </location>
</feature>
<dbReference type="InterPro" id="IPR012549">
    <property type="entry name" value="EptA-like_N"/>
</dbReference>
<comment type="subcellular location">
    <subcellularLocation>
        <location evidence="1">Cell inner membrane</location>
        <topology evidence="1">Multi-pass membrane protein</topology>
    </subcellularLocation>
</comment>
<keyword evidence="6 8" id="KW-1133">Transmembrane helix</keyword>
<evidence type="ECO:0000256" key="4">
    <source>
        <dbReference type="ARBA" id="ARBA00022679"/>
    </source>
</evidence>
<dbReference type="InterPro" id="IPR017850">
    <property type="entry name" value="Alkaline_phosphatase_core_sf"/>
</dbReference>
<evidence type="ECO:0000313" key="12">
    <source>
        <dbReference type="Proteomes" id="UP000199754"/>
    </source>
</evidence>
<sequence length="556" mass="61179">MTLFQTLRLQSDVLRDAGAITPVMLTALTTAFVFCIDNGTFWSIASDVFSGHALSFAGYMLAVFSLTLALFSLFAFPWSVKPFLIFIVILSAVTSYYVDQLGVIIDRDMIQNVMVTTLAESRHLITPDFVIHVLVRGILPALVIAWVRIRRHGRIRTALVPVLTCVTSLALAAGLLMADLKSYSSILRERKDFMSSYQPGAPVVGAIRYAKMMSRTANVVVTRIGTDATRGASYAAKGKPLLTIVVAGETARAQNFSLNGYGVDTNPELAKRPVVNFGNVSSCGTATAVSLPCMFSKYTRADYSYEKGIATENVLDVIRHAGLNVVWWDNNTGDKGIGKRIATRSFTDAQDPQYCDAGECMDGVFMDALETFADTITQDTVLVLHQMGSHGPTYYLRYPPEFERFKPACNTAEFKSCTPQEITNAYDNTIAYTDHILARTIDLLAAQDRLSTALLYVSDHGESLGESGLYLHGSPYFMAPEYQTQVPMILWMSGSFKDRFGIDQTCLAGQTDKALSHDNLFHSLLGMLDIRTVERNDDLNIFASCKTKQKVAANEG</sequence>
<dbReference type="RefSeq" id="WP_240311287.1">
    <property type="nucleotide sequence ID" value="NZ_CP022415.1"/>
</dbReference>
<reference evidence="11 12" key="1">
    <citation type="submission" date="2017-07" db="EMBL/GenBank/DDBJ databases">
        <title>Genome Sequence of Sulfitobacter pseudonitzschiae Strain SMR1 Isolated from a culture of the Diatom Skeletonema marinoi.</title>
        <authorList>
            <person name="Topel M."/>
            <person name="Pinder M.I.M."/>
            <person name="Johansson O.N."/>
            <person name="Kourtchenko O."/>
            <person name="Godhe A."/>
            <person name="Clarke A.K."/>
        </authorList>
    </citation>
    <scope>NUCLEOTIDE SEQUENCE [LARGE SCALE GENOMIC DNA]</scope>
    <source>
        <strain evidence="11 12">SMR1</strain>
    </source>
</reference>
<keyword evidence="5 8" id="KW-0812">Transmembrane</keyword>
<organism evidence="11 12">
    <name type="scientific">Pseudosulfitobacter pseudonitzschiae</name>
    <dbReference type="NCBI Taxonomy" id="1402135"/>
    <lineage>
        <taxon>Bacteria</taxon>
        <taxon>Pseudomonadati</taxon>
        <taxon>Pseudomonadota</taxon>
        <taxon>Alphaproteobacteria</taxon>
        <taxon>Rhodobacterales</taxon>
        <taxon>Roseobacteraceae</taxon>
        <taxon>Pseudosulfitobacter</taxon>
    </lineage>
</organism>
<evidence type="ECO:0000256" key="2">
    <source>
        <dbReference type="ARBA" id="ARBA00022475"/>
    </source>
</evidence>
<keyword evidence="2" id="KW-1003">Cell membrane</keyword>
<evidence type="ECO:0000256" key="1">
    <source>
        <dbReference type="ARBA" id="ARBA00004429"/>
    </source>
</evidence>
<keyword evidence="12" id="KW-1185">Reference proteome</keyword>
<dbReference type="Gene3D" id="3.40.720.10">
    <property type="entry name" value="Alkaline Phosphatase, subunit A"/>
    <property type="match status" value="1"/>
</dbReference>
<dbReference type="GO" id="GO:0009244">
    <property type="term" value="P:lipopolysaccharide core region biosynthetic process"/>
    <property type="evidence" value="ECO:0007669"/>
    <property type="project" value="TreeGrafter"/>
</dbReference>
<evidence type="ECO:0000256" key="3">
    <source>
        <dbReference type="ARBA" id="ARBA00022519"/>
    </source>
</evidence>
<accession>A0A221JXN2</accession>
<evidence type="ECO:0000256" key="7">
    <source>
        <dbReference type="ARBA" id="ARBA00023136"/>
    </source>
</evidence>
<evidence type="ECO:0000256" key="6">
    <source>
        <dbReference type="ARBA" id="ARBA00022989"/>
    </source>
</evidence>
<dbReference type="Pfam" id="PF08019">
    <property type="entry name" value="EptA_B_N"/>
    <property type="match status" value="1"/>
</dbReference>
<evidence type="ECO:0000313" key="11">
    <source>
        <dbReference type="EMBL" id="ASM71357.1"/>
    </source>
</evidence>
<keyword evidence="4 11" id="KW-0808">Transferase</keyword>
<dbReference type="KEGG" id="spse:SULPSESMR1_00523"/>